<reference evidence="4" key="1">
    <citation type="journal article" date="2014" name="Proc. Natl. Acad. Sci. U.S.A.">
        <title>Extensive sampling of basidiomycete genomes demonstrates inadequacy of the white-rot/brown-rot paradigm for wood decay fungi.</title>
        <authorList>
            <person name="Riley R."/>
            <person name="Salamov A.A."/>
            <person name="Brown D.W."/>
            <person name="Nagy L.G."/>
            <person name="Floudas D."/>
            <person name="Held B.W."/>
            <person name="Levasseur A."/>
            <person name="Lombard V."/>
            <person name="Morin E."/>
            <person name="Otillar R."/>
            <person name="Lindquist E.A."/>
            <person name="Sun H."/>
            <person name="LaButti K.M."/>
            <person name="Schmutz J."/>
            <person name="Jabbour D."/>
            <person name="Luo H."/>
            <person name="Baker S.E."/>
            <person name="Pisabarro A.G."/>
            <person name="Walton J.D."/>
            <person name="Blanchette R.A."/>
            <person name="Henrissat B."/>
            <person name="Martin F."/>
            <person name="Cullen D."/>
            <person name="Hibbett D.S."/>
            <person name="Grigoriev I.V."/>
        </authorList>
    </citation>
    <scope>NUCLEOTIDE SEQUENCE [LARGE SCALE GENOMIC DNA]</scope>
    <source>
        <strain evidence="4">CBS 339.88</strain>
    </source>
</reference>
<protein>
    <submittedName>
        <fullName evidence="3">Uncharacterized protein</fullName>
    </submittedName>
</protein>
<name>A0A067T8M1_GALM3</name>
<feature type="compositionally biased region" description="Low complexity" evidence="1">
    <location>
        <begin position="225"/>
        <end position="239"/>
    </location>
</feature>
<organism evidence="3 4">
    <name type="scientific">Galerina marginata (strain CBS 339.88)</name>
    <dbReference type="NCBI Taxonomy" id="685588"/>
    <lineage>
        <taxon>Eukaryota</taxon>
        <taxon>Fungi</taxon>
        <taxon>Dikarya</taxon>
        <taxon>Basidiomycota</taxon>
        <taxon>Agaricomycotina</taxon>
        <taxon>Agaricomycetes</taxon>
        <taxon>Agaricomycetidae</taxon>
        <taxon>Agaricales</taxon>
        <taxon>Agaricineae</taxon>
        <taxon>Strophariaceae</taxon>
        <taxon>Galerina</taxon>
    </lineage>
</organism>
<gene>
    <name evidence="3" type="ORF">GALMADRAFT_243530</name>
</gene>
<keyword evidence="2" id="KW-1133">Transmembrane helix</keyword>
<evidence type="ECO:0000256" key="2">
    <source>
        <dbReference type="SAM" id="Phobius"/>
    </source>
</evidence>
<dbReference type="OrthoDB" id="3067294at2759"/>
<dbReference type="Proteomes" id="UP000027222">
    <property type="component" value="Unassembled WGS sequence"/>
</dbReference>
<feature type="transmembrane region" description="Helical" evidence="2">
    <location>
        <begin position="147"/>
        <end position="171"/>
    </location>
</feature>
<proteinExistence type="predicted"/>
<dbReference type="Gene3D" id="2.60.120.260">
    <property type="entry name" value="Galactose-binding domain-like"/>
    <property type="match status" value="1"/>
</dbReference>
<feature type="region of interest" description="Disordered" evidence="1">
    <location>
        <begin position="217"/>
        <end position="314"/>
    </location>
</feature>
<evidence type="ECO:0000313" key="3">
    <source>
        <dbReference type="EMBL" id="KDR79446.1"/>
    </source>
</evidence>
<keyword evidence="2" id="KW-0472">Membrane</keyword>
<dbReference type="AlphaFoldDB" id="A0A067T8M1"/>
<keyword evidence="4" id="KW-1185">Reference proteome</keyword>
<feature type="compositionally biased region" description="Low complexity" evidence="1">
    <location>
        <begin position="269"/>
        <end position="284"/>
    </location>
</feature>
<dbReference type="EMBL" id="KL142373">
    <property type="protein sequence ID" value="KDR79446.1"/>
    <property type="molecule type" value="Genomic_DNA"/>
</dbReference>
<accession>A0A067T8M1</accession>
<evidence type="ECO:0000256" key="1">
    <source>
        <dbReference type="SAM" id="MobiDB-lite"/>
    </source>
</evidence>
<evidence type="ECO:0000313" key="4">
    <source>
        <dbReference type="Proteomes" id="UP000027222"/>
    </source>
</evidence>
<keyword evidence="2" id="KW-0812">Transmembrane</keyword>
<sequence>MSNTVIDDQDLTRVKYTGTWVRGGSAHEHDETVASTANVGDYLTVKFKGTSIAVYGTIDSTSGGVLTNYSIDGATPVQVVSQAGSGDTFNQQFWKSPVLSLGEHNLVATMVQLNNNSGPGEGTIWFDYFLATDPTIPSGPAAQRKHVGVIAGSVVAGVVALLVAALAFIFLRRRRRKEKEAAHVQPIYWPKNEIDSESASPFNVGHSTARTVEPFFLDSHHGHHPSSPSTTSSPTSDSDAVPRKSALLHETRRQTVSTTVIHPMPPPSLTTSSTSNGLGNVGSSPLAESPRNTARKHQQMAGVHERDASNSYAPPALQPLQHVDSGVRSINVETGNILPSSIELPPVYSPV</sequence>
<dbReference type="HOGENOM" id="CLU_049745_0_0_1"/>